<evidence type="ECO:0000313" key="1">
    <source>
        <dbReference type="EMBL" id="GIY36691.1"/>
    </source>
</evidence>
<proteinExistence type="predicted"/>
<organism evidence="1 2">
    <name type="scientific">Caerostris extrusa</name>
    <name type="common">Bark spider</name>
    <name type="synonym">Caerostris bankana</name>
    <dbReference type="NCBI Taxonomy" id="172846"/>
    <lineage>
        <taxon>Eukaryota</taxon>
        <taxon>Metazoa</taxon>
        <taxon>Ecdysozoa</taxon>
        <taxon>Arthropoda</taxon>
        <taxon>Chelicerata</taxon>
        <taxon>Arachnida</taxon>
        <taxon>Araneae</taxon>
        <taxon>Araneomorphae</taxon>
        <taxon>Entelegynae</taxon>
        <taxon>Araneoidea</taxon>
        <taxon>Araneidae</taxon>
        <taxon>Caerostris</taxon>
    </lineage>
</organism>
<accession>A0AAV4STQ5</accession>
<dbReference type="Proteomes" id="UP001054945">
    <property type="component" value="Unassembled WGS sequence"/>
</dbReference>
<keyword evidence="2" id="KW-1185">Reference proteome</keyword>
<comment type="caution">
    <text evidence="1">The sequence shown here is derived from an EMBL/GenBank/DDBJ whole genome shotgun (WGS) entry which is preliminary data.</text>
</comment>
<name>A0AAV4STQ5_CAEEX</name>
<dbReference type="AlphaFoldDB" id="A0AAV4STQ5"/>
<protein>
    <submittedName>
        <fullName evidence="1">Uncharacterized protein</fullName>
    </submittedName>
</protein>
<sequence length="92" mass="10963">MAAFMNSTGFFNRWNWRWVRPTVLSNLQSGYQFQGLSNRVPIDTARWLKRRGKISFCFPNENQNDAVLWSDVVLVYWDILFLFPSEHTHVHT</sequence>
<evidence type="ECO:0000313" key="2">
    <source>
        <dbReference type="Proteomes" id="UP001054945"/>
    </source>
</evidence>
<reference evidence="1 2" key="1">
    <citation type="submission" date="2021-06" db="EMBL/GenBank/DDBJ databases">
        <title>Caerostris extrusa draft genome.</title>
        <authorList>
            <person name="Kono N."/>
            <person name="Arakawa K."/>
        </authorList>
    </citation>
    <scope>NUCLEOTIDE SEQUENCE [LARGE SCALE GENOMIC DNA]</scope>
</reference>
<gene>
    <name evidence="1" type="ORF">CEXT_216081</name>
</gene>
<dbReference type="EMBL" id="BPLR01010074">
    <property type="protein sequence ID" value="GIY36691.1"/>
    <property type="molecule type" value="Genomic_DNA"/>
</dbReference>